<dbReference type="EMBL" id="CP002780">
    <property type="protein sequence ID" value="AEG60260.1"/>
    <property type="molecule type" value="Genomic_DNA"/>
</dbReference>
<dbReference type="GO" id="GO:0016301">
    <property type="term" value="F:kinase activity"/>
    <property type="evidence" value="ECO:0007669"/>
    <property type="project" value="UniProtKB-KW"/>
</dbReference>
<evidence type="ECO:0000313" key="10">
    <source>
        <dbReference type="EMBL" id="AEG60260.1"/>
    </source>
</evidence>
<dbReference type="InterPro" id="IPR008210">
    <property type="entry name" value="PEP_carboxykinase_N"/>
</dbReference>
<dbReference type="SUPFAM" id="SSF53795">
    <property type="entry name" value="PEP carboxykinase-like"/>
    <property type="match status" value="1"/>
</dbReference>
<keyword evidence="10" id="KW-0808">Transferase</keyword>
<dbReference type="KEGG" id="dru:Desru_2004"/>
<dbReference type="InterPro" id="IPR013035">
    <property type="entry name" value="PEP_carboxykinase_C"/>
</dbReference>
<dbReference type="eggNOG" id="COG1866">
    <property type="taxonomic scope" value="Bacteria"/>
</dbReference>
<dbReference type="EC" id="4.1.1.49" evidence="3"/>
<keyword evidence="10" id="KW-0670">Pyruvate</keyword>
<evidence type="ECO:0000256" key="3">
    <source>
        <dbReference type="ARBA" id="ARBA00012363"/>
    </source>
</evidence>
<reference evidence="11" key="1">
    <citation type="submission" date="2011-05" db="EMBL/GenBank/DDBJ databases">
        <title>Complete sequence of Desulfotomaculum ruminis DSM 2154.</title>
        <authorList>
            <person name="Lucas S."/>
            <person name="Copeland A."/>
            <person name="Lapidus A."/>
            <person name="Cheng J.-F."/>
            <person name="Goodwin L."/>
            <person name="Pitluck S."/>
            <person name="Lu M."/>
            <person name="Detter J.C."/>
            <person name="Han C."/>
            <person name="Tapia R."/>
            <person name="Land M."/>
            <person name="Hauser L."/>
            <person name="Kyrpides N."/>
            <person name="Ivanova N."/>
            <person name="Mikhailova N."/>
            <person name="Pagani I."/>
            <person name="Stams A.J.M."/>
            <person name="Plugge C.M."/>
            <person name="Muyzer G."/>
            <person name="Kuever J."/>
            <person name="Parshina S.N."/>
            <person name="Ivanova A.E."/>
            <person name="Nazina T.N."/>
            <person name="Brambilla E."/>
            <person name="Spring S."/>
            <person name="Klenk H.-P."/>
            <person name="Woyke T."/>
        </authorList>
    </citation>
    <scope>NUCLEOTIDE SEQUENCE [LARGE SCALE GENOMIC DNA]</scope>
    <source>
        <strain evidence="11">ATCC 23193 / DSM 2154 / NCIB 8452 / DL</strain>
    </source>
</reference>
<evidence type="ECO:0000256" key="5">
    <source>
        <dbReference type="ARBA" id="ARBA00022741"/>
    </source>
</evidence>
<keyword evidence="7" id="KW-0067">ATP-binding</keyword>
<protein>
    <recommendedName>
        <fullName evidence="3">phosphoenolpyruvate carboxykinase (ATP)</fullName>
        <ecNumber evidence="3">4.1.1.49</ecNumber>
    </recommendedName>
</protein>
<dbReference type="PIRSF" id="PIRSF006294">
    <property type="entry name" value="PEP_crbxkin"/>
    <property type="match status" value="1"/>
</dbReference>
<keyword evidence="4" id="KW-0312">Gluconeogenesis</keyword>
<keyword evidence="5" id="KW-0547">Nucleotide-binding</keyword>
<evidence type="ECO:0000256" key="1">
    <source>
        <dbReference type="ARBA" id="ARBA00004742"/>
    </source>
</evidence>
<evidence type="ECO:0000256" key="9">
    <source>
        <dbReference type="ARBA" id="ARBA00047371"/>
    </source>
</evidence>
<proteinExistence type="inferred from homology"/>
<dbReference type="GO" id="GO:0005829">
    <property type="term" value="C:cytosol"/>
    <property type="evidence" value="ECO:0007669"/>
    <property type="project" value="TreeGrafter"/>
</dbReference>
<evidence type="ECO:0000256" key="4">
    <source>
        <dbReference type="ARBA" id="ARBA00022432"/>
    </source>
</evidence>
<sequence>MEKLKRFVNTAHMIDNPSLEELRKLASHRERTTKYGSASYISQMRNRSAKATFVVHSRGFTPGVDQQGMAPEKALALADQVHQFLKDKAMIRVDRQLCLHPSCRYHCRLYITKDYASIPFQWVNMTFEVKDKNAEPDFVSIYVPEWPERIIFCHPEEKITYILGPDYFGECKKSFLRKAMYAIKEKGGLGFHAGSKVLRVKTASGEFKEVGFILFGLSGTGKTTLTMHNHHLEEPEKVMIRQDDVVLMNEQGYCYGTENGFYIKTEGLDESQQVLYHAAISPHAIFENVKVLEDGTIDFNNVELTSNGRGVILRREVIGTDDKIDLERANKIIFITRRNDILPPVAKLSAEQAAAYFMLGESIETSAGDPSKAGQSKREVGTNPFIMGPEAEEGNRLLKILKANPDMQCYILNTGAVGAQPGRQGKKITIGISTEIMKEIARDTIQWAKDPDWGYLIPVEIPGVDIQAFLPKTYYDEQTYNRLVSQLREERRSWLNKYQGLQEEIILAIEPQHQE</sequence>
<dbReference type="InterPro" id="IPR001272">
    <property type="entry name" value="PEP_carboxykinase_ATP"/>
</dbReference>
<evidence type="ECO:0000256" key="8">
    <source>
        <dbReference type="ARBA" id="ARBA00023239"/>
    </source>
</evidence>
<comment type="catalytic activity">
    <reaction evidence="9">
        <text>oxaloacetate + ATP = phosphoenolpyruvate + ADP + CO2</text>
        <dbReference type="Rhea" id="RHEA:18617"/>
        <dbReference type="ChEBI" id="CHEBI:16452"/>
        <dbReference type="ChEBI" id="CHEBI:16526"/>
        <dbReference type="ChEBI" id="CHEBI:30616"/>
        <dbReference type="ChEBI" id="CHEBI:58702"/>
        <dbReference type="ChEBI" id="CHEBI:456216"/>
        <dbReference type="EC" id="4.1.1.49"/>
    </reaction>
</comment>
<dbReference type="NCBIfam" id="NF006821">
    <property type="entry name" value="PRK09344.1-3"/>
    <property type="match status" value="1"/>
</dbReference>
<dbReference type="Proteomes" id="UP000009234">
    <property type="component" value="Chromosome"/>
</dbReference>
<gene>
    <name evidence="10" type="ordered locus">Desru_2004</name>
</gene>
<dbReference type="GO" id="GO:0006094">
    <property type="term" value="P:gluconeogenesis"/>
    <property type="evidence" value="ECO:0007669"/>
    <property type="project" value="UniProtKB-UniPathway"/>
</dbReference>
<keyword evidence="11" id="KW-1185">Reference proteome</keyword>
<evidence type="ECO:0000256" key="7">
    <source>
        <dbReference type="ARBA" id="ARBA00022840"/>
    </source>
</evidence>
<dbReference type="Gene3D" id="3.40.449.10">
    <property type="entry name" value="Phosphoenolpyruvate Carboxykinase, domain 1"/>
    <property type="match status" value="1"/>
</dbReference>
<dbReference type="PANTHER" id="PTHR30031">
    <property type="entry name" value="PHOSPHOENOLPYRUVATE CARBOXYKINASE ATP"/>
    <property type="match status" value="1"/>
</dbReference>
<keyword evidence="6" id="KW-0210">Decarboxylase</keyword>
<dbReference type="PANTHER" id="PTHR30031:SF0">
    <property type="entry name" value="PHOSPHOENOLPYRUVATE CARBOXYKINASE (ATP)"/>
    <property type="match status" value="1"/>
</dbReference>
<evidence type="ECO:0000313" key="11">
    <source>
        <dbReference type="Proteomes" id="UP000009234"/>
    </source>
</evidence>
<dbReference type="SUPFAM" id="SSF68923">
    <property type="entry name" value="PEP carboxykinase N-terminal domain"/>
    <property type="match status" value="1"/>
</dbReference>
<dbReference type="STRING" id="696281.Desru_2004"/>
<comment type="pathway">
    <text evidence="1">Carbohydrate biosynthesis; gluconeogenesis.</text>
</comment>
<organism evidence="10 11">
    <name type="scientific">Desulforamulus ruminis (strain ATCC 23193 / DSM 2154 / NCIMB 8452 / DL)</name>
    <name type="common">Desulfotomaculum ruminis</name>
    <dbReference type="NCBI Taxonomy" id="696281"/>
    <lineage>
        <taxon>Bacteria</taxon>
        <taxon>Bacillati</taxon>
        <taxon>Bacillota</taxon>
        <taxon>Clostridia</taxon>
        <taxon>Eubacteriales</taxon>
        <taxon>Peptococcaceae</taxon>
        <taxon>Desulforamulus</taxon>
    </lineage>
</organism>
<dbReference type="GO" id="GO:0004612">
    <property type="term" value="F:phosphoenolpyruvate carboxykinase (ATP) activity"/>
    <property type="evidence" value="ECO:0007669"/>
    <property type="project" value="UniProtKB-EC"/>
</dbReference>
<accession>F6DVA7</accession>
<comment type="similarity">
    <text evidence="2">Belongs to the phosphoenolpyruvate carboxykinase (ATP) family.</text>
</comment>
<dbReference type="UniPathway" id="UPA00138"/>
<dbReference type="HOGENOM" id="CLU_536211_0_0_9"/>
<name>F6DVA7_DESRL</name>
<evidence type="ECO:0000256" key="2">
    <source>
        <dbReference type="ARBA" id="ARBA00006052"/>
    </source>
</evidence>
<dbReference type="Gene3D" id="3.90.228.20">
    <property type="match status" value="2"/>
</dbReference>
<dbReference type="GO" id="GO:0005524">
    <property type="term" value="F:ATP binding"/>
    <property type="evidence" value="ECO:0007669"/>
    <property type="project" value="UniProtKB-KW"/>
</dbReference>
<evidence type="ECO:0000256" key="6">
    <source>
        <dbReference type="ARBA" id="ARBA00022793"/>
    </source>
</evidence>
<dbReference type="Pfam" id="PF01293">
    <property type="entry name" value="PEPCK_ATP"/>
    <property type="match status" value="1"/>
</dbReference>
<keyword evidence="8" id="KW-0456">Lyase</keyword>
<dbReference type="AlphaFoldDB" id="F6DVA7"/>
<reference evidence="10 11" key="2">
    <citation type="journal article" date="2012" name="Stand. Genomic Sci.">
        <title>Complete genome sequence of the sulfate-reducing firmicute Desulfotomaculum ruminis type strain (DL(T)).</title>
        <authorList>
            <person name="Spring S."/>
            <person name="Visser M."/>
            <person name="Lu M."/>
            <person name="Copeland A."/>
            <person name="Lapidus A."/>
            <person name="Lucas S."/>
            <person name="Cheng J.F."/>
            <person name="Han C."/>
            <person name="Tapia R."/>
            <person name="Goodwin L.A."/>
            <person name="Pitluck S."/>
            <person name="Ivanova N."/>
            <person name="Land M."/>
            <person name="Hauser L."/>
            <person name="Larimer F."/>
            <person name="Rohde M."/>
            <person name="Goker M."/>
            <person name="Detter J.C."/>
            <person name="Kyrpides N.C."/>
            <person name="Woyke T."/>
            <person name="Schaap P.J."/>
            <person name="Plugge C.M."/>
            <person name="Muyzer G."/>
            <person name="Kuever J."/>
            <person name="Pereira I.A."/>
            <person name="Parshina S.N."/>
            <person name="Bernier-Latmani R."/>
            <person name="Stams A.J."/>
            <person name="Klenk H.P."/>
        </authorList>
    </citation>
    <scope>NUCLEOTIDE SEQUENCE [LARGE SCALE GENOMIC DNA]</scope>
    <source>
        <strain evidence="11">ATCC 23193 / DSM 2154 / NCIB 8452 / DL</strain>
    </source>
</reference>
<keyword evidence="10" id="KW-0418">Kinase</keyword>